<accession>A0A813SGT1</accession>
<sequence>MLIAENIDSTISTTLNIHATVTNAVSNAIYGVTSWIGDLIPALGKRDLENDARVNLLTELKSFKLAFQQSILETLQSFLNGNVATQLQQSISKLICKRDLENDARVNLLTELKSFKLAFQQSILETLQSFLNGNVATQFQQSISKLSTFLKTHLQTMKNMITNLIPTMQNTIATQAVTSVLNVIQVIEEAIRKIHALFFS</sequence>
<name>A0A813SGT1_9BILA</name>
<comment type="caution">
    <text evidence="1">The sequence shown here is derived from an EMBL/GenBank/DDBJ whole genome shotgun (WGS) entry which is preliminary data.</text>
</comment>
<evidence type="ECO:0000313" key="1">
    <source>
        <dbReference type="EMBL" id="CAF0795891.1"/>
    </source>
</evidence>
<dbReference type="AlphaFoldDB" id="A0A813SGT1"/>
<dbReference type="Proteomes" id="UP000663889">
    <property type="component" value="Unassembled WGS sequence"/>
</dbReference>
<reference evidence="1" key="1">
    <citation type="submission" date="2021-02" db="EMBL/GenBank/DDBJ databases">
        <authorList>
            <person name="Nowell W R."/>
        </authorList>
    </citation>
    <scope>NUCLEOTIDE SEQUENCE</scope>
</reference>
<proteinExistence type="predicted"/>
<dbReference type="EMBL" id="CAJNOU010000006">
    <property type="protein sequence ID" value="CAF0795891.1"/>
    <property type="molecule type" value="Genomic_DNA"/>
</dbReference>
<evidence type="ECO:0000313" key="2">
    <source>
        <dbReference type="Proteomes" id="UP000663889"/>
    </source>
</evidence>
<protein>
    <submittedName>
        <fullName evidence="1">Uncharacterized protein</fullName>
    </submittedName>
</protein>
<gene>
    <name evidence="1" type="ORF">SEV965_LOCUS385</name>
</gene>
<organism evidence="1 2">
    <name type="scientific">Rotaria sordida</name>
    <dbReference type="NCBI Taxonomy" id="392033"/>
    <lineage>
        <taxon>Eukaryota</taxon>
        <taxon>Metazoa</taxon>
        <taxon>Spiralia</taxon>
        <taxon>Gnathifera</taxon>
        <taxon>Rotifera</taxon>
        <taxon>Eurotatoria</taxon>
        <taxon>Bdelloidea</taxon>
        <taxon>Philodinida</taxon>
        <taxon>Philodinidae</taxon>
        <taxon>Rotaria</taxon>
    </lineage>
</organism>